<feature type="transmembrane region" description="Helical" evidence="1">
    <location>
        <begin position="21"/>
        <end position="40"/>
    </location>
</feature>
<reference evidence="2 3" key="1">
    <citation type="submission" date="2019-09" db="EMBL/GenBank/DDBJ databases">
        <title>Serinicoccus pratensis sp. nov., isolated from meadow soil.</title>
        <authorList>
            <person name="Zhang W."/>
        </authorList>
    </citation>
    <scope>NUCLEOTIDE SEQUENCE [LARGE SCALE GENOMIC DNA]</scope>
    <source>
        <strain evidence="2 3">W204</strain>
    </source>
</reference>
<dbReference type="Pfam" id="PF22765">
    <property type="entry name" value="DUF7010"/>
    <property type="match status" value="1"/>
</dbReference>
<evidence type="ECO:0000313" key="2">
    <source>
        <dbReference type="EMBL" id="QFG68088.1"/>
    </source>
</evidence>
<keyword evidence="1" id="KW-1133">Transmembrane helix</keyword>
<dbReference type="KEGG" id="serw:FY030_04590"/>
<sequence length="182" mass="18602">MGTDMTIAQAQADVREVYSGGFGGPAVAAVVWLTAGVVASTVGVPVGAAVLFLGGAVLIFPANLLLNRLLTGRPDLPAGHPMRGLAIQSAATMAVMLLALWLLAPHLPAAFFPLAMIAVGSHYFPFAHLYGDNAFLVAGAIQSAAGLLLLMMGLGDVAAYAMAVLLAALSITLAVRRRGDHT</sequence>
<evidence type="ECO:0000256" key="1">
    <source>
        <dbReference type="SAM" id="Phobius"/>
    </source>
</evidence>
<evidence type="ECO:0000313" key="3">
    <source>
        <dbReference type="Proteomes" id="UP000326546"/>
    </source>
</evidence>
<protein>
    <submittedName>
        <fullName evidence="2">Uncharacterized protein</fullName>
    </submittedName>
</protein>
<keyword evidence="3" id="KW-1185">Reference proteome</keyword>
<dbReference type="Proteomes" id="UP000326546">
    <property type="component" value="Chromosome"/>
</dbReference>
<proteinExistence type="predicted"/>
<dbReference type="RefSeq" id="WP_158060478.1">
    <property type="nucleotide sequence ID" value="NZ_CP044427.1"/>
</dbReference>
<dbReference type="EMBL" id="CP044427">
    <property type="protein sequence ID" value="QFG68088.1"/>
    <property type="molecule type" value="Genomic_DNA"/>
</dbReference>
<keyword evidence="1" id="KW-0812">Transmembrane</keyword>
<keyword evidence="1" id="KW-0472">Membrane</keyword>
<dbReference type="OrthoDB" id="5114860at2"/>
<dbReference type="AlphaFoldDB" id="A0A5J6V316"/>
<name>A0A5J6V316_9MICO</name>
<gene>
    <name evidence="2" type="ORF">FY030_04590</name>
</gene>
<feature type="transmembrane region" description="Helical" evidence="1">
    <location>
        <begin position="157"/>
        <end position="175"/>
    </location>
</feature>
<feature type="transmembrane region" description="Helical" evidence="1">
    <location>
        <begin position="46"/>
        <end position="65"/>
    </location>
</feature>
<organism evidence="2 3">
    <name type="scientific">Ornithinimicrobium pratense</name>
    <dbReference type="NCBI Taxonomy" id="2593973"/>
    <lineage>
        <taxon>Bacteria</taxon>
        <taxon>Bacillati</taxon>
        <taxon>Actinomycetota</taxon>
        <taxon>Actinomycetes</taxon>
        <taxon>Micrococcales</taxon>
        <taxon>Ornithinimicrobiaceae</taxon>
        <taxon>Ornithinimicrobium</taxon>
    </lineage>
</organism>
<accession>A0A5J6V316</accession>
<dbReference type="InterPro" id="IPR053824">
    <property type="entry name" value="DUF7010"/>
</dbReference>